<dbReference type="InterPro" id="IPR050297">
    <property type="entry name" value="LipidA_mod_glycosyltrf_83"/>
</dbReference>
<accession>A0ABW9B810</accession>
<feature type="transmembrane region" description="Helical" evidence="8">
    <location>
        <begin position="70"/>
        <end position="91"/>
    </location>
</feature>
<keyword evidence="6 8" id="KW-1133">Transmembrane helix</keyword>
<feature type="transmembrane region" description="Helical" evidence="8">
    <location>
        <begin position="279"/>
        <end position="298"/>
    </location>
</feature>
<evidence type="ECO:0000256" key="2">
    <source>
        <dbReference type="ARBA" id="ARBA00022475"/>
    </source>
</evidence>
<dbReference type="GO" id="GO:0016757">
    <property type="term" value="F:glycosyltransferase activity"/>
    <property type="evidence" value="ECO:0007669"/>
    <property type="project" value="UniProtKB-KW"/>
</dbReference>
<gene>
    <name evidence="10" type="ORF">PQR57_46930</name>
</gene>
<feature type="transmembrane region" description="Helical" evidence="8">
    <location>
        <begin position="153"/>
        <end position="183"/>
    </location>
</feature>
<evidence type="ECO:0000256" key="6">
    <source>
        <dbReference type="ARBA" id="ARBA00022989"/>
    </source>
</evidence>
<comment type="caution">
    <text evidence="10">The sequence shown here is derived from an EMBL/GenBank/DDBJ whole genome shotgun (WGS) entry which is preliminary data.</text>
</comment>
<dbReference type="Pfam" id="PF13231">
    <property type="entry name" value="PMT_2"/>
    <property type="match status" value="1"/>
</dbReference>
<evidence type="ECO:0000256" key="3">
    <source>
        <dbReference type="ARBA" id="ARBA00022676"/>
    </source>
</evidence>
<evidence type="ECO:0000256" key="1">
    <source>
        <dbReference type="ARBA" id="ARBA00004651"/>
    </source>
</evidence>
<dbReference type="EMBL" id="JAQQEZ010000101">
    <property type="protein sequence ID" value="MFM0008420.1"/>
    <property type="molecule type" value="Genomic_DNA"/>
</dbReference>
<keyword evidence="11" id="KW-1185">Reference proteome</keyword>
<keyword evidence="4 10" id="KW-0808">Transferase</keyword>
<keyword evidence="3 10" id="KW-0328">Glycosyltransferase</keyword>
<evidence type="ECO:0000256" key="5">
    <source>
        <dbReference type="ARBA" id="ARBA00022692"/>
    </source>
</evidence>
<feature type="transmembrane region" description="Helical" evidence="8">
    <location>
        <begin position="98"/>
        <end position="116"/>
    </location>
</feature>
<proteinExistence type="predicted"/>
<keyword evidence="5 8" id="KW-0812">Transmembrane</keyword>
<feature type="transmembrane region" description="Helical" evidence="8">
    <location>
        <begin position="304"/>
        <end position="324"/>
    </location>
</feature>
<dbReference type="RefSeq" id="WP_408183440.1">
    <property type="nucleotide sequence ID" value="NZ_JAQQEZ010000101.1"/>
</dbReference>
<evidence type="ECO:0000313" key="10">
    <source>
        <dbReference type="EMBL" id="MFM0008420.1"/>
    </source>
</evidence>
<sequence>MGSIVTVAILLRVFHLNYLSLWVDELFSRYYYHLFGPLYMVTQGLSVEPTPPLYYFVLETWMSMFGHSAAAMRSLSVVASIIALPLVYAVAQELSTRTVALVAIALFAVSPMAVFFSQEARVYMLTLIPTSLMLLGISRYLRCPRGADLGLYGVGAVIGLYSHATLAFMVAACNFVVVGYLLFTASAERTTALRDWIVTNVVVGILAVPLIYSMLTIGTHGTGLSWIAPLSLHDLIISMSALVAGMITPPEVPGAELTALVLLAAGAAIVLGKMPRRPLAILIGVPAVFMMLVLVASLKQPILLPRILCWMTLPLCVTLAYATVTPSRARVAARATVLLTFAVGLYYQLALADGAKPPFREMFAQARPNLAQADEIVIGPWTPPLPLTYYAPGLTNVRKWMDPSASGIEVKELPERLGIPKIDLQQVQTDIRSGKVVWLFTSSPDERFLPQWLNSVPSPDRSYKPACPALARYNGKKAFFCIAMYGWNVNHPSSQ</sequence>
<dbReference type="Proteomes" id="UP001629230">
    <property type="component" value="Unassembled WGS sequence"/>
</dbReference>
<protein>
    <submittedName>
        <fullName evidence="10">Glycosyltransferase family 39 protein</fullName>
        <ecNumber evidence="10">2.4.-.-</ecNumber>
    </submittedName>
</protein>
<reference evidence="10 11" key="1">
    <citation type="journal article" date="2024" name="Chem. Sci.">
        <title>Discovery of megapolipeptins by genome mining of a Burkholderiales bacteria collection.</title>
        <authorList>
            <person name="Paulo B.S."/>
            <person name="Recchia M.J.J."/>
            <person name="Lee S."/>
            <person name="Fergusson C.H."/>
            <person name="Romanowski S.B."/>
            <person name="Hernandez A."/>
            <person name="Krull N."/>
            <person name="Liu D.Y."/>
            <person name="Cavanagh H."/>
            <person name="Bos A."/>
            <person name="Gray C.A."/>
            <person name="Murphy B.T."/>
            <person name="Linington R.G."/>
            <person name="Eustaquio A.S."/>
        </authorList>
    </citation>
    <scope>NUCLEOTIDE SEQUENCE [LARGE SCALE GENOMIC DNA]</scope>
    <source>
        <strain evidence="10 11">RL17-350-BIC-A</strain>
    </source>
</reference>
<evidence type="ECO:0000313" key="11">
    <source>
        <dbReference type="Proteomes" id="UP001629230"/>
    </source>
</evidence>
<dbReference type="InterPro" id="IPR038731">
    <property type="entry name" value="RgtA/B/C-like"/>
</dbReference>
<evidence type="ECO:0000256" key="7">
    <source>
        <dbReference type="ARBA" id="ARBA00023136"/>
    </source>
</evidence>
<comment type="subcellular location">
    <subcellularLocation>
        <location evidence="1">Cell membrane</location>
        <topology evidence="1">Multi-pass membrane protein</topology>
    </subcellularLocation>
</comment>
<keyword evidence="7 8" id="KW-0472">Membrane</keyword>
<dbReference type="EC" id="2.4.-.-" evidence="10"/>
<keyword evidence="2" id="KW-1003">Cell membrane</keyword>
<feature type="transmembrane region" description="Helical" evidence="8">
    <location>
        <begin position="331"/>
        <end position="349"/>
    </location>
</feature>
<organism evidence="10 11">
    <name type="scientific">Paraburkholderia dipogonis</name>
    <dbReference type="NCBI Taxonomy" id="1211383"/>
    <lineage>
        <taxon>Bacteria</taxon>
        <taxon>Pseudomonadati</taxon>
        <taxon>Pseudomonadota</taxon>
        <taxon>Betaproteobacteria</taxon>
        <taxon>Burkholderiales</taxon>
        <taxon>Burkholderiaceae</taxon>
        <taxon>Paraburkholderia</taxon>
    </lineage>
</organism>
<name>A0ABW9B810_9BURK</name>
<evidence type="ECO:0000256" key="4">
    <source>
        <dbReference type="ARBA" id="ARBA00022679"/>
    </source>
</evidence>
<feature type="transmembrane region" description="Helical" evidence="8">
    <location>
        <begin position="254"/>
        <end position="272"/>
    </location>
</feature>
<feature type="domain" description="Glycosyltransferase RgtA/B/C/D-like" evidence="9">
    <location>
        <begin position="51"/>
        <end position="208"/>
    </location>
</feature>
<feature type="transmembrane region" description="Helical" evidence="8">
    <location>
        <begin position="195"/>
        <end position="215"/>
    </location>
</feature>
<dbReference type="PANTHER" id="PTHR33908:SF11">
    <property type="entry name" value="MEMBRANE PROTEIN"/>
    <property type="match status" value="1"/>
</dbReference>
<evidence type="ECO:0000259" key="9">
    <source>
        <dbReference type="Pfam" id="PF13231"/>
    </source>
</evidence>
<dbReference type="PANTHER" id="PTHR33908">
    <property type="entry name" value="MANNOSYLTRANSFERASE YKCB-RELATED"/>
    <property type="match status" value="1"/>
</dbReference>
<evidence type="ECO:0000256" key="8">
    <source>
        <dbReference type="SAM" id="Phobius"/>
    </source>
</evidence>